<protein>
    <submittedName>
        <fullName evidence="6">MFS transporter</fullName>
    </submittedName>
</protein>
<proteinExistence type="predicted"/>
<feature type="transmembrane region" description="Helical" evidence="5">
    <location>
        <begin position="92"/>
        <end position="111"/>
    </location>
</feature>
<evidence type="ECO:0000313" key="7">
    <source>
        <dbReference type="Proteomes" id="UP001143370"/>
    </source>
</evidence>
<dbReference type="InterPro" id="IPR011701">
    <property type="entry name" value="MFS"/>
</dbReference>
<sequence length="416" mass="43059">MVSVLSPSALEPEDEPGAPPDGRSPFVLGLGVAQLCSWGSLYYSFPQIAQAMGADLGWSKDELYGAATLGLALAGVLTYPVGAAIDRGHGRAVMAGASLLAGALLVLWAQVESLGLFYVAVAGIGAVQAATLYEPAFAVVARRAGPLRARAGITALTLWGGFSSTVFIPLIQLLLDTVGWRDTLLVLGAVNILVCATMNFLAVNAARDRPAPRGHVIAAPRSVIGAVIRQPVFWALAVAFTAYSAMFSGFTFHMYPLLVERGFDTATVVSAIALIGPAQVAGRVLVSVLAPRAPVRVVGSVIVAVFPLAFLALELIPPDFAFVALIALGYGAVNGIITIVRGLVVPELLTRRAYGAVNGALAMPATFSRALAPAGMAMLWTATGSYDAVLMAVIALASTLALGFWCAAAMARPVEE</sequence>
<organism evidence="6 7">
    <name type="scientific">Ancylobacter dichloromethanicus</name>
    <dbReference type="NCBI Taxonomy" id="518825"/>
    <lineage>
        <taxon>Bacteria</taxon>
        <taxon>Pseudomonadati</taxon>
        <taxon>Pseudomonadota</taxon>
        <taxon>Alphaproteobacteria</taxon>
        <taxon>Hyphomicrobiales</taxon>
        <taxon>Xanthobacteraceae</taxon>
        <taxon>Ancylobacter</taxon>
    </lineage>
</organism>
<comment type="caution">
    <text evidence="6">The sequence shown here is derived from an EMBL/GenBank/DDBJ whole genome shotgun (WGS) entry which is preliminary data.</text>
</comment>
<keyword evidence="1 5" id="KW-0812">Transmembrane</keyword>
<evidence type="ECO:0000256" key="3">
    <source>
        <dbReference type="ARBA" id="ARBA00023136"/>
    </source>
</evidence>
<evidence type="ECO:0000256" key="1">
    <source>
        <dbReference type="ARBA" id="ARBA00022692"/>
    </source>
</evidence>
<dbReference type="SUPFAM" id="SSF103473">
    <property type="entry name" value="MFS general substrate transporter"/>
    <property type="match status" value="1"/>
</dbReference>
<evidence type="ECO:0000256" key="5">
    <source>
        <dbReference type="SAM" id="Phobius"/>
    </source>
</evidence>
<keyword evidence="7" id="KW-1185">Reference proteome</keyword>
<dbReference type="InterPro" id="IPR050327">
    <property type="entry name" value="Proton-linked_MCT"/>
</dbReference>
<dbReference type="Gene3D" id="1.20.1250.20">
    <property type="entry name" value="MFS general substrate transporter like domains"/>
    <property type="match status" value="1"/>
</dbReference>
<keyword evidence="2 5" id="KW-1133">Transmembrane helix</keyword>
<feature type="transmembrane region" description="Helical" evidence="5">
    <location>
        <begin position="322"/>
        <end position="344"/>
    </location>
</feature>
<evidence type="ECO:0000256" key="2">
    <source>
        <dbReference type="ARBA" id="ARBA00022989"/>
    </source>
</evidence>
<reference evidence="6" key="1">
    <citation type="journal article" date="2014" name="Int. J. Syst. Evol. Microbiol.">
        <title>Complete genome sequence of Corynebacterium casei LMG S-19264T (=DSM 44701T), isolated from a smear-ripened cheese.</title>
        <authorList>
            <consortium name="US DOE Joint Genome Institute (JGI-PGF)"/>
            <person name="Walter F."/>
            <person name="Albersmeier A."/>
            <person name="Kalinowski J."/>
            <person name="Ruckert C."/>
        </authorList>
    </citation>
    <scope>NUCLEOTIDE SEQUENCE</scope>
    <source>
        <strain evidence="6">VKM B-2484</strain>
    </source>
</reference>
<feature type="transmembrane region" description="Helical" evidence="5">
    <location>
        <begin position="297"/>
        <end position="316"/>
    </location>
</feature>
<feature type="transmembrane region" description="Helical" evidence="5">
    <location>
        <begin position="63"/>
        <end position="85"/>
    </location>
</feature>
<feature type="transmembrane region" description="Helical" evidence="5">
    <location>
        <begin position="356"/>
        <end position="382"/>
    </location>
</feature>
<dbReference type="EMBL" id="BSFJ01000008">
    <property type="protein sequence ID" value="GLK71951.1"/>
    <property type="molecule type" value="Genomic_DNA"/>
</dbReference>
<dbReference type="Pfam" id="PF07690">
    <property type="entry name" value="MFS_1"/>
    <property type="match status" value="1"/>
</dbReference>
<dbReference type="InterPro" id="IPR036259">
    <property type="entry name" value="MFS_trans_sf"/>
</dbReference>
<dbReference type="Proteomes" id="UP001143370">
    <property type="component" value="Unassembled WGS sequence"/>
</dbReference>
<feature type="transmembrane region" description="Helical" evidence="5">
    <location>
        <begin position="153"/>
        <end position="171"/>
    </location>
</feature>
<keyword evidence="3 5" id="KW-0472">Membrane</keyword>
<name>A0A9W6MZC4_9HYPH</name>
<feature type="transmembrane region" description="Helical" evidence="5">
    <location>
        <begin position="388"/>
        <end position="411"/>
    </location>
</feature>
<evidence type="ECO:0000313" key="6">
    <source>
        <dbReference type="EMBL" id="GLK71951.1"/>
    </source>
</evidence>
<dbReference type="PANTHER" id="PTHR11360">
    <property type="entry name" value="MONOCARBOXYLATE TRANSPORTER"/>
    <property type="match status" value="1"/>
</dbReference>
<feature type="region of interest" description="Disordered" evidence="4">
    <location>
        <begin position="1"/>
        <end position="21"/>
    </location>
</feature>
<dbReference type="PANTHER" id="PTHR11360:SF308">
    <property type="entry name" value="BLL3089 PROTEIN"/>
    <property type="match status" value="1"/>
</dbReference>
<feature type="transmembrane region" description="Helical" evidence="5">
    <location>
        <begin position="183"/>
        <end position="203"/>
    </location>
</feature>
<dbReference type="AlphaFoldDB" id="A0A9W6MZC4"/>
<dbReference type="GO" id="GO:0022857">
    <property type="term" value="F:transmembrane transporter activity"/>
    <property type="evidence" value="ECO:0007669"/>
    <property type="project" value="InterPro"/>
</dbReference>
<evidence type="ECO:0000256" key="4">
    <source>
        <dbReference type="SAM" id="MobiDB-lite"/>
    </source>
</evidence>
<feature type="transmembrane region" description="Helical" evidence="5">
    <location>
        <begin position="232"/>
        <end position="255"/>
    </location>
</feature>
<gene>
    <name evidence="6" type="ORF">GCM10017643_20670</name>
</gene>
<reference evidence="6" key="2">
    <citation type="submission" date="2023-01" db="EMBL/GenBank/DDBJ databases">
        <authorList>
            <person name="Sun Q."/>
            <person name="Evtushenko L."/>
        </authorList>
    </citation>
    <scope>NUCLEOTIDE SEQUENCE</scope>
    <source>
        <strain evidence="6">VKM B-2484</strain>
    </source>
</reference>
<accession>A0A9W6MZC4</accession>
<feature type="transmembrane region" description="Helical" evidence="5">
    <location>
        <begin position="117"/>
        <end position="141"/>
    </location>
</feature>
<feature type="transmembrane region" description="Helical" evidence="5">
    <location>
        <begin position="267"/>
        <end position="290"/>
    </location>
</feature>